<feature type="compositionally biased region" description="Polar residues" evidence="5">
    <location>
        <begin position="605"/>
        <end position="633"/>
    </location>
</feature>
<proteinExistence type="predicted"/>
<comment type="subcellular location">
    <subcellularLocation>
        <location evidence="1">Nucleus</location>
    </subcellularLocation>
</comment>
<dbReference type="GO" id="GO:0046983">
    <property type="term" value="F:protein dimerization activity"/>
    <property type="evidence" value="ECO:0007669"/>
    <property type="project" value="InterPro"/>
</dbReference>
<evidence type="ECO:0000256" key="5">
    <source>
        <dbReference type="SAM" id="MobiDB-lite"/>
    </source>
</evidence>
<dbReference type="PANTHER" id="PTHR46196">
    <property type="entry name" value="TRANSCRIPTION FACTOR BHLH155-LIKE ISOFORM X1-RELATED"/>
    <property type="match status" value="1"/>
</dbReference>
<keyword evidence="4" id="KW-0539">Nucleus</keyword>
<sequence>MGYLLKEALKTLCGVNQWSYAVFWKIGCQNPRLLIWEECYCEASNSVCPHGFHNFNSSCGAFPLEDLSCHPANPVEDKFHSLIKRMMNNYQNCLVGEGIIGRAAATGNYLWLLSDSQNKDVLPPEVTDEMCHQFSAGIKTVAVIPVTPHGIVQLGSSFSIMENLGFVNDIKSLILQLGCIPGALFSMDSSEKYRVSGFPRRVLNEDAANVGKITGSHNLMGDSQLGNLLDHSRPSSGHSDYVVREVQENSLMTSSFIRSPYCPLEKEVFCPRRQFQRETMSAGVISHELNEELYQFISSCSGSSGVDFQAPQDKKCVQHCSEANGKQMSLVLRDQILLNTETRDLAGITTSQSRVLDLSSLDTSQVLEGGKLLNKFKNHSRAVDPLHSFSAAPELSPPELTEVGFKNSGLTEQEEIPLFGLSDELLAYTTEVLSGGSDRINIPLGTYHSRIGFSHRNQGMGNDYAVAPTLQLTHLNEDKPLHEIGFHITTAPSFNYVDALQQSGGADLSDILGVDRLNKIVSWKVGSANSCKLGCENLIVENIQETDQDLTLVNNNLSEFVVFSMTGSDHLLDAVVCGAQSALMQTSAGSSSLGIPEPPSKEENLSSGSLKPSCTNKNEATCSASNSLGSQDKLSADQGHSMKRDSSILTAHSKGPDGASRPLPKRPKHGESTKPRPKDRQMIQDRLKELRDIVPDGGKCSIDALLERTVKHMLFLQGVVKHVDKLKHIGQSRITDREGRTILKDNFEGGATWALEVGSPSGVCPIIVGDVNPPRELLIEMLCENQGLFLEIADVIRGLGLTILAGVMESRYGNIWARFAVEANRDVTRVEVFTSLVHALEETIKGSAMPETVNGNHPIRSHGSFAGAASRALSGINAQ</sequence>
<gene>
    <name evidence="7" type="ORF">SAY87_013000</name>
</gene>
<name>A0AAN7QCJ7_9MYRT</name>
<feature type="compositionally biased region" description="Basic and acidic residues" evidence="5">
    <location>
        <begin position="669"/>
        <end position="681"/>
    </location>
</feature>
<reference evidence="7 8" key="1">
    <citation type="journal article" date="2023" name="Hortic Res">
        <title>Pangenome of water caltrop reveals structural variations and asymmetric subgenome divergence after allopolyploidization.</title>
        <authorList>
            <person name="Zhang X."/>
            <person name="Chen Y."/>
            <person name="Wang L."/>
            <person name="Yuan Y."/>
            <person name="Fang M."/>
            <person name="Shi L."/>
            <person name="Lu R."/>
            <person name="Comes H.P."/>
            <person name="Ma Y."/>
            <person name="Chen Y."/>
            <person name="Huang G."/>
            <person name="Zhou Y."/>
            <person name="Zheng Z."/>
            <person name="Qiu Y."/>
        </authorList>
    </citation>
    <scope>NUCLEOTIDE SEQUENCE [LARGE SCALE GENOMIC DNA]</scope>
    <source>
        <tissue evidence="7">Roots</tissue>
    </source>
</reference>
<dbReference type="InterPro" id="IPR025610">
    <property type="entry name" value="MYC/MYB_N"/>
</dbReference>
<evidence type="ECO:0000256" key="4">
    <source>
        <dbReference type="ARBA" id="ARBA00023242"/>
    </source>
</evidence>
<dbReference type="InterPro" id="IPR011598">
    <property type="entry name" value="bHLH_dom"/>
</dbReference>
<evidence type="ECO:0000256" key="3">
    <source>
        <dbReference type="ARBA" id="ARBA00023163"/>
    </source>
</evidence>
<evidence type="ECO:0000313" key="8">
    <source>
        <dbReference type="Proteomes" id="UP001345219"/>
    </source>
</evidence>
<feature type="region of interest" description="Disordered" evidence="5">
    <location>
        <begin position="589"/>
        <end position="681"/>
    </location>
</feature>
<keyword evidence="8" id="KW-1185">Reference proteome</keyword>
<evidence type="ECO:0000256" key="1">
    <source>
        <dbReference type="ARBA" id="ARBA00004123"/>
    </source>
</evidence>
<dbReference type="AlphaFoldDB" id="A0AAN7QCJ7"/>
<dbReference type="PROSITE" id="PS50888">
    <property type="entry name" value="BHLH"/>
    <property type="match status" value="1"/>
</dbReference>
<keyword evidence="2" id="KW-0805">Transcription regulation</keyword>
<feature type="domain" description="BHLH" evidence="6">
    <location>
        <begin position="667"/>
        <end position="716"/>
    </location>
</feature>
<evidence type="ECO:0000259" key="6">
    <source>
        <dbReference type="PROSITE" id="PS50888"/>
    </source>
</evidence>
<protein>
    <recommendedName>
        <fullName evidence="6">BHLH domain-containing protein</fullName>
    </recommendedName>
</protein>
<comment type="caution">
    <text evidence="7">The sequence shown here is derived from an EMBL/GenBank/DDBJ whole genome shotgun (WGS) entry which is preliminary data.</text>
</comment>
<dbReference type="Pfam" id="PF14215">
    <property type="entry name" value="bHLH-MYC_N"/>
    <property type="match status" value="1"/>
</dbReference>
<accession>A0AAN7QCJ7</accession>
<dbReference type="GO" id="GO:0005634">
    <property type="term" value="C:nucleus"/>
    <property type="evidence" value="ECO:0007669"/>
    <property type="project" value="UniProtKB-SubCell"/>
</dbReference>
<dbReference type="EMBL" id="JAXIOK010000008">
    <property type="protein sequence ID" value="KAK4763562.1"/>
    <property type="molecule type" value="Genomic_DNA"/>
</dbReference>
<evidence type="ECO:0000256" key="2">
    <source>
        <dbReference type="ARBA" id="ARBA00023015"/>
    </source>
</evidence>
<dbReference type="Pfam" id="PF23176">
    <property type="entry name" value="bHLH_LHW"/>
    <property type="match status" value="1"/>
</dbReference>
<dbReference type="GO" id="GO:0003700">
    <property type="term" value="F:DNA-binding transcription factor activity"/>
    <property type="evidence" value="ECO:0007669"/>
    <property type="project" value="InterPro"/>
</dbReference>
<organism evidence="7 8">
    <name type="scientific">Trapa incisa</name>
    <dbReference type="NCBI Taxonomy" id="236973"/>
    <lineage>
        <taxon>Eukaryota</taxon>
        <taxon>Viridiplantae</taxon>
        <taxon>Streptophyta</taxon>
        <taxon>Embryophyta</taxon>
        <taxon>Tracheophyta</taxon>
        <taxon>Spermatophyta</taxon>
        <taxon>Magnoliopsida</taxon>
        <taxon>eudicotyledons</taxon>
        <taxon>Gunneridae</taxon>
        <taxon>Pentapetalae</taxon>
        <taxon>rosids</taxon>
        <taxon>malvids</taxon>
        <taxon>Myrtales</taxon>
        <taxon>Lythraceae</taxon>
        <taxon>Trapa</taxon>
    </lineage>
</organism>
<evidence type="ECO:0000313" key="7">
    <source>
        <dbReference type="EMBL" id="KAK4763562.1"/>
    </source>
</evidence>
<dbReference type="PANTHER" id="PTHR46196:SF4">
    <property type="entry name" value="TRANSCRIPTION FACTOR LHW"/>
    <property type="match status" value="1"/>
</dbReference>
<keyword evidence="3" id="KW-0804">Transcription</keyword>
<dbReference type="InterPro" id="IPR043561">
    <property type="entry name" value="LHW-like"/>
</dbReference>
<dbReference type="Proteomes" id="UP001345219">
    <property type="component" value="Chromosome 11"/>
</dbReference>